<dbReference type="GO" id="GO:0008270">
    <property type="term" value="F:zinc ion binding"/>
    <property type="evidence" value="ECO:0007669"/>
    <property type="project" value="UniProtKB-KW"/>
</dbReference>
<dbReference type="GeneID" id="7839547"/>
<feature type="coiled-coil region" evidence="4">
    <location>
        <begin position="267"/>
        <end position="319"/>
    </location>
</feature>
<keyword evidence="1" id="KW-0479">Metal-binding</keyword>
<dbReference type="KEGG" id="tet:TTHERM_00145960"/>
<evidence type="ECO:0000313" key="8">
    <source>
        <dbReference type="Proteomes" id="UP000009168"/>
    </source>
</evidence>
<keyword evidence="8" id="KW-1185">Reference proteome</keyword>
<evidence type="ECO:0000256" key="3">
    <source>
        <dbReference type="ARBA" id="ARBA00022833"/>
    </source>
</evidence>
<organism evidence="7 8">
    <name type="scientific">Tetrahymena thermophila (strain SB210)</name>
    <dbReference type="NCBI Taxonomy" id="312017"/>
    <lineage>
        <taxon>Eukaryota</taxon>
        <taxon>Sar</taxon>
        <taxon>Alveolata</taxon>
        <taxon>Ciliophora</taxon>
        <taxon>Intramacronucleata</taxon>
        <taxon>Oligohymenophorea</taxon>
        <taxon>Hymenostomatida</taxon>
        <taxon>Tetrahymenina</taxon>
        <taxon>Tetrahymenidae</taxon>
        <taxon>Tetrahymena</taxon>
    </lineage>
</organism>
<protein>
    <submittedName>
        <fullName evidence="7">B-box zinc finger protein</fullName>
    </submittedName>
</protein>
<dbReference type="CDD" id="cd19756">
    <property type="entry name" value="Bbox2"/>
    <property type="match status" value="1"/>
</dbReference>
<evidence type="ECO:0000256" key="1">
    <source>
        <dbReference type="ARBA" id="ARBA00022723"/>
    </source>
</evidence>
<proteinExistence type="predicted"/>
<dbReference type="InterPro" id="IPR017907">
    <property type="entry name" value="Znf_RING_CS"/>
</dbReference>
<evidence type="ECO:0000256" key="2">
    <source>
        <dbReference type="ARBA" id="ARBA00022771"/>
    </source>
</evidence>
<feature type="compositionally biased region" description="Low complexity" evidence="5">
    <location>
        <begin position="574"/>
        <end position="610"/>
    </location>
</feature>
<dbReference type="SMART" id="SM00336">
    <property type="entry name" value="BBOX"/>
    <property type="match status" value="1"/>
</dbReference>
<dbReference type="AlphaFoldDB" id="I7M7C9"/>
<dbReference type="Gene3D" id="3.30.160.60">
    <property type="entry name" value="Classic Zinc Finger"/>
    <property type="match status" value="1"/>
</dbReference>
<dbReference type="InParanoid" id="I7M7C9"/>
<keyword evidence="3" id="KW-0862">Zinc</keyword>
<reference evidence="8" key="1">
    <citation type="journal article" date="2006" name="PLoS Biol.">
        <title>Macronuclear genome sequence of the ciliate Tetrahymena thermophila, a model eukaryote.</title>
        <authorList>
            <person name="Eisen J.A."/>
            <person name="Coyne R.S."/>
            <person name="Wu M."/>
            <person name="Wu D."/>
            <person name="Thiagarajan M."/>
            <person name="Wortman J.R."/>
            <person name="Badger J.H."/>
            <person name="Ren Q."/>
            <person name="Amedeo P."/>
            <person name="Jones K.M."/>
            <person name="Tallon L.J."/>
            <person name="Delcher A.L."/>
            <person name="Salzberg S.L."/>
            <person name="Silva J.C."/>
            <person name="Haas B.J."/>
            <person name="Majoros W.H."/>
            <person name="Farzad M."/>
            <person name="Carlton J.M."/>
            <person name="Smith R.K. Jr."/>
            <person name="Garg J."/>
            <person name="Pearlman R.E."/>
            <person name="Karrer K.M."/>
            <person name="Sun L."/>
            <person name="Manning G."/>
            <person name="Elde N.C."/>
            <person name="Turkewitz A.P."/>
            <person name="Asai D.J."/>
            <person name="Wilkes D.E."/>
            <person name="Wang Y."/>
            <person name="Cai H."/>
            <person name="Collins K."/>
            <person name="Stewart B.A."/>
            <person name="Lee S.R."/>
            <person name="Wilamowska K."/>
            <person name="Weinberg Z."/>
            <person name="Ruzzo W.L."/>
            <person name="Wloga D."/>
            <person name="Gaertig J."/>
            <person name="Frankel J."/>
            <person name="Tsao C.-C."/>
            <person name="Gorovsky M.A."/>
            <person name="Keeling P.J."/>
            <person name="Waller R.F."/>
            <person name="Patron N.J."/>
            <person name="Cherry J.M."/>
            <person name="Stover N.A."/>
            <person name="Krieger C.J."/>
            <person name="del Toro C."/>
            <person name="Ryder H.F."/>
            <person name="Williamson S.C."/>
            <person name="Barbeau R.A."/>
            <person name="Hamilton E.P."/>
            <person name="Orias E."/>
        </authorList>
    </citation>
    <scope>NUCLEOTIDE SEQUENCE [LARGE SCALE GENOMIC DNA]</scope>
    <source>
        <strain evidence="8">SB210</strain>
    </source>
</reference>
<dbReference type="eggNOG" id="ENOG502SQQT">
    <property type="taxonomic scope" value="Eukaryota"/>
</dbReference>
<evidence type="ECO:0000256" key="4">
    <source>
        <dbReference type="SAM" id="Coils"/>
    </source>
</evidence>
<sequence length="619" mass="72562">MEEVIQKCTNCKQIPDDILMLSCDHDLCLNCAAIIFVSENLQTDSRLLTCLECGQSTELDQSSVFELQRINVELQIQKKLNTSGLKAQKQYGSINQNSGLQYENQNQSYLQNSRVKAQDHPSNVLENFQARLPTQNYLNGPSQLGNELNQQQHEQQNRLLQLQQQQQLLQSPQANKNNFQQNIQQMQTEQDLPTQQTQIQQQIKRFCQEHAEEEILYYCFQCQSRCICPECVIHGAHKNHEVKTIKKAYPIVKQKVEEFQQKMEFKIKQINQRKTHLESVAQEINQNSLSLKKNIALAFAEIKSKIEAKEREIQQICDQVLGQNLKEIENLNFCLEEKLIDFKQILELVFDHENQPDETLLLDFFSTNQAKLNEIKENREWEKKLLYNSPDFYQVNQREIQKQLALVENDIQKIEPQLDIKDKILNENQLDLQNQINKFQNEHIQNSQNQANNSQLIRDSQSYTPSANKKSQINQNQPFLQSQQFHDQQQLSYRSPVNNALSQENPFRTQQISRDQKITDADFEKFRERISSKSKISQNQSNQLENYQQQYSVKPFTNYASLVQQQNTQAQIQPQQFQSQQQQQQIDSNWRQQESQDGSININNSMNNSNLKTGLYIKQ</sequence>
<evidence type="ECO:0000256" key="5">
    <source>
        <dbReference type="SAM" id="MobiDB-lite"/>
    </source>
</evidence>
<accession>I7M7C9</accession>
<dbReference type="RefSeq" id="XP_001011235.2">
    <property type="nucleotide sequence ID" value="XM_001011235.2"/>
</dbReference>
<dbReference type="Pfam" id="PF00643">
    <property type="entry name" value="zf-B_box"/>
    <property type="match status" value="1"/>
</dbReference>
<dbReference type="OrthoDB" id="414534at2759"/>
<evidence type="ECO:0000259" key="6">
    <source>
        <dbReference type="SMART" id="SM00336"/>
    </source>
</evidence>
<evidence type="ECO:0000313" key="7">
    <source>
        <dbReference type="EMBL" id="EAR90990.2"/>
    </source>
</evidence>
<dbReference type="SUPFAM" id="SSF57845">
    <property type="entry name" value="B-box zinc-binding domain"/>
    <property type="match status" value="1"/>
</dbReference>
<keyword evidence="4" id="KW-0175">Coiled coil</keyword>
<dbReference type="Proteomes" id="UP000009168">
    <property type="component" value="Unassembled WGS sequence"/>
</dbReference>
<dbReference type="PROSITE" id="PS00518">
    <property type="entry name" value="ZF_RING_1"/>
    <property type="match status" value="1"/>
</dbReference>
<name>I7M7C9_TETTS</name>
<feature type="domain" description="B box-type" evidence="6">
    <location>
        <begin position="202"/>
        <end position="245"/>
    </location>
</feature>
<dbReference type="InterPro" id="IPR000315">
    <property type="entry name" value="Znf_B-box"/>
</dbReference>
<keyword evidence="2" id="KW-0863">Zinc-finger</keyword>
<feature type="region of interest" description="Disordered" evidence="5">
    <location>
        <begin position="574"/>
        <end position="619"/>
    </location>
</feature>
<dbReference type="EMBL" id="GG662793">
    <property type="protein sequence ID" value="EAR90990.2"/>
    <property type="molecule type" value="Genomic_DNA"/>
</dbReference>
<dbReference type="STRING" id="312017.I7M7C9"/>
<gene>
    <name evidence="7" type="ORF">TTHERM_00145960</name>
</gene>